<comment type="similarity">
    <text evidence="2">Belongs to the transketolase family.</text>
</comment>
<dbReference type="EMBL" id="BDSP01000011">
    <property type="protein sequence ID" value="GAX09617.1"/>
    <property type="molecule type" value="Genomic_DNA"/>
</dbReference>
<evidence type="ECO:0000256" key="12">
    <source>
        <dbReference type="PIRSR" id="PIRSR605478-4"/>
    </source>
</evidence>
<dbReference type="InterPro" id="IPR009014">
    <property type="entry name" value="Transketo_C/PFOR_II"/>
</dbReference>
<keyword evidence="5 12" id="KW-0479">Metal-binding</keyword>
<feature type="binding site" evidence="11">
    <location>
        <position position="157"/>
    </location>
    <ligand>
        <name>thiamine diphosphate</name>
        <dbReference type="ChEBI" id="CHEBI:58937"/>
    </ligand>
</feature>
<evidence type="ECO:0000256" key="3">
    <source>
        <dbReference type="ARBA" id="ARBA00013152"/>
    </source>
</evidence>
<feature type="binding site" evidence="11">
    <location>
        <position position="439"/>
    </location>
    <ligand>
        <name>thiamine diphosphate</name>
        <dbReference type="ChEBI" id="CHEBI:58937"/>
    </ligand>
</feature>
<feature type="binding site" evidence="10">
    <location>
        <position position="263"/>
    </location>
    <ligand>
        <name>substrate</name>
    </ligand>
</feature>
<comment type="catalytic activity">
    <reaction evidence="8">
        <text>D-sedoheptulose 7-phosphate + D-glyceraldehyde 3-phosphate = aldehydo-D-ribose 5-phosphate + D-xylulose 5-phosphate</text>
        <dbReference type="Rhea" id="RHEA:10508"/>
        <dbReference type="ChEBI" id="CHEBI:57483"/>
        <dbReference type="ChEBI" id="CHEBI:57737"/>
        <dbReference type="ChEBI" id="CHEBI:58273"/>
        <dbReference type="ChEBI" id="CHEBI:59776"/>
        <dbReference type="EC" id="2.2.1.1"/>
    </reaction>
</comment>
<dbReference type="InterPro" id="IPR029061">
    <property type="entry name" value="THDP-binding"/>
</dbReference>
<dbReference type="FunFam" id="3.40.50.970:FF:000004">
    <property type="entry name" value="Transketolase"/>
    <property type="match status" value="1"/>
</dbReference>
<feature type="binding site" evidence="10">
    <location>
        <position position="386"/>
    </location>
    <ligand>
        <name>substrate</name>
    </ligand>
</feature>
<dbReference type="InterPro" id="IPR005478">
    <property type="entry name" value="Transketolase_bac-like"/>
</dbReference>
<dbReference type="OrthoDB" id="10267175at2759"/>
<feature type="binding site" evidence="10">
    <location>
        <position position="359"/>
    </location>
    <ligand>
        <name>substrate</name>
    </ligand>
</feature>
<dbReference type="PANTHER" id="PTHR43522">
    <property type="entry name" value="TRANSKETOLASE"/>
    <property type="match status" value="1"/>
</dbReference>
<feature type="binding site" evidence="10">
    <location>
        <position position="471"/>
    </location>
    <ligand>
        <name>substrate</name>
    </ligand>
</feature>
<keyword evidence="16" id="KW-1185">Reference proteome</keyword>
<feature type="binding site" evidence="12">
    <location>
        <position position="186"/>
    </location>
    <ligand>
        <name>Mg(2+)</name>
        <dbReference type="ChEBI" id="CHEBI:18420"/>
    </ligand>
</feature>
<proteinExistence type="inferred from homology"/>
<feature type="binding site" evidence="10">
    <location>
        <position position="463"/>
    </location>
    <ligand>
        <name>substrate</name>
    </ligand>
</feature>
<dbReference type="AlphaFoldDB" id="A0A1Z5J6J3"/>
<dbReference type="PANTHER" id="PTHR43522:SF2">
    <property type="entry name" value="TRANSKETOLASE 1-RELATED"/>
    <property type="match status" value="1"/>
</dbReference>
<evidence type="ECO:0000256" key="7">
    <source>
        <dbReference type="ARBA" id="ARBA00023052"/>
    </source>
</evidence>
<comment type="cofactor">
    <cofactor evidence="12">
        <name>Mg(2+)</name>
        <dbReference type="ChEBI" id="CHEBI:18420"/>
    </cofactor>
    <text evidence="12">Binds 1 Mg(2+) ion per subunit. Can also utilize other divalent metal cations, such as Ca(2+), Mn(2+) and Co(2+).</text>
</comment>
<dbReference type="SUPFAM" id="SSF52922">
    <property type="entry name" value="TK C-terminal domain-like"/>
    <property type="match status" value="1"/>
</dbReference>
<keyword evidence="4 15" id="KW-0808">Transferase</keyword>
<name>A0A1Z5J6J3_FISSO</name>
<comment type="caution">
    <text evidence="15">The sequence shown here is derived from an EMBL/GenBank/DDBJ whole genome shotgun (WGS) entry which is preliminary data.</text>
</comment>
<evidence type="ECO:0000256" key="9">
    <source>
        <dbReference type="PIRSR" id="PIRSR605478-1"/>
    </source>
</evidence>
<keyword evidence="7 11" id="KW-0786">Thiamine pyrophosphate</keyword>
<evidence type="ECO:0000256" key="1">
    <source>
        <dbReference type="ARBA" id="ARBA00001941"/>
    </source>
</evidence>
<feature type="active site" description="Proton donor" evidence="9">
    <location>
        <position position="413"/>
    </location>
</feature>
<dbReference type="Pfam" id="PF22613">
    <property type="entry name" value="Transketolase_C_1"/>
    <property type="match status" value="1"/>
</dbReference>
<dbReference type="InterPro" id="IPR005475">
    <property type="entry name" value="Transketolase-like_Pyr-bd"/>
</dbReference>
<feature type="binding site" evidence="11">
    <location>
        <position position="67"/>
    </location>
    <ligand>
        <name>thiamine diphosphate</name>
        <dbReference type="ChEBI" id="CHEBI:58937"/>
    </ligand>
</feature>
<evidence type="ECO:0000256" key="2">
    <source>
        <dbReference type="ARBA" id="ARBA00007131"/>
    </source>
</evidence>
<feature type="binding site" evidence="10">
    <location>
        <position position="522"/>
    </location>
    <ligand>
        <name>substrate</name>
    </ligand>
</feature>
<dbReference type="FunFam" id="3.40.50.970:FF:000003">
    <property type="entry name" value="Transketolase"/>
    <property type="match status" value="1"/>
</dbReference>
<dbReference type="Pfam" id="PF00456">
    <property type="entry name" value="Transketolase_N"/>
    <property type="match status" value="1"/>
</dbReference>
<feature type="site" description="Important for catalytic activity" evidence="13">
    <location>
        <position position="27"/>
    </location>
</feature>
<dbReference type="FunCoup" id="A0A1Z5J6J3">
    <property type="interactions" value="152"/>
</dbReference>
<dbReference type="CDD" id="cd07033">
    <property type="entry name" value="TPP_PYR_DXS_TK_like"/>
    <property type="match status" value="1"/>
</dbReference>
<evidence type="ECO:0000256" key="13">
    <source>
        <dbReference type="PIRSR" id="PIRSR605478-5"/>
    </source>
</evidence>
<comment type="cofactor">
    <cofactor evidence="11">
        <name>thiamine diphosphate</name>
        <dbReference type="ChEBI" id="CHEBI:58937"/>
    </cofactor>
    <text evidence="11">Binds 1 thiamine pyrophosphate per subunit. During the reaction, the substrate forms a covalent intermediate with the cofactor.</text>
</comment>
<evidence type="ECO:0000256" key="5">
    <source>
        <dbReference type="ARBA" id="ARBA00022723"/>
    </source>
</evidence>
<feature type="binding site" evidence="10">
    <location>
        <position position="27"/>
    </location>
    <ligand>
        <name>substrate</name>
    </ligand>
</feature>
<dbReference type="InterPro" id="IPR033247">
    <property type="entry name" value="Transketolase_fam"/>
</dbReference>
<evidence type="ECO:0000313" key="16">
    <source>
        <dbReference type="Proteomes" id="UP000198406"/>
    </source>
</evidence>
<protein>
    <recommendedName>
        <fullName evidence="3">transketolase</fullName>
        <ecNumber evidence="3">2.2.1.1</ecNumber>
    </recommendedName>
</protein>
<feature type="binding site" evidence="11">
    <location>
        <position position="263"/>
    </location>
    <ligand>
        <name>thiamine diphosphate</name>
        <dbReference type="ChEBI" id="CHEBI:58937"/>
    </ligand>
</feature>
<evidence type="ECO:0000313" key="15">
    <source>
        <dbReference type="EMBL" id="GAX09617.1"/>
    </source>
</evidence>
<sequence length="682" mass="74453">MPSFELKCINTIRALSADQAETAAAGHPGAPMGCAPIAYLLWSEVMKYSSKDPTWMNRDRFVLSNGHACALQYSMLHLTGYDLSIEDLKHFRSIDSKTPGHPESFQTPGVELTTGPLGQGISNAVGLAIAERHLAAHFNEPDMPIFDHYTYVLCGDGCLQEGISGESGSLAGHLGLGKLIVLYDDNQITIDGDTALSFTEDVLKRYEAYGWHTQTVIDIEETVGSLRKAIETARSVTDKPSIIKIKTIIGYGSPGKQGTKGVHGAPLGEDELRKAKEFYELPPDEMFYIPDDVQKFFKDVAAKGETKRKDWEDMFAQYSHKFPDKASEISRRMARKLPEGLFDKLPTFKAGEDKDIATRKHSHQILGAIAPNMPELIGGSADLTPSNLTDYEDVIDFQKDTPEGRYIRFGVREHAMVAISNGIFAHGGLRPYCATFLNFAGYCAGAIRLSALSKFGVIFVMTHDSIGLGEDGPTHQPVETLEMLRATPNLNVYRPGDGNETSAAYKSALEHIHTPTVIALSRSTVKAIPNSSIEKACKGAYVAQDVDNPSLIIIATGSEVGPSLEAASHLSAEGVPTRVVSMPCQEVFLAQPESYQREVLPGNIPTLAVEASAVHGWHRFSHSSVSISTFGMSGPGEKVMKLYGYSAENIAEKGKKLDHFYKDNPVPSLHNHPDPFIVNVRE</sequence>
<dbReference type="EC" id="2.2.1.1" evidence="3"/>
<dbReference type="SUPFAM" id="SSF52518">
    <property type="entry name" value="Thiamin diphosphate-binding fold (THDP-binding)"/>
    <property type="match status" value="2"/>
</dbReference>
<organism evidence="15 16">
    <name type="scientific">Fistulifera solaris</name>
    <name type="common">Oleaginous diatom</name>
    <dbReference type="NCBI Taxonomy" id="1519565"/>
    <lineage>
        <taxon>Eukaryota</taxon>
        <taxon>Sar</taxon>
        <taxon>Stramenopiles</taxon>
        <taxon>Ochrophyta</taxon>
        <taxon>Bacillariophyta</taxon>
        <taxon>Bacillariophyceae</taxon>
        <taxon>Bacillariophycidae</taxon>
        <taxon>Naviculales</taxon>
        <taxon>Naviculaceae</taxon>
        <taxon>Fistulifera</taxon>
    </lineage>
</organism>
<evidence type="ECO:0000259" key="14">
    <source>
        <dbReference type="SMART" id="SM00861"/>
    </source>
</evidence>
<evidence type="ECO:0000256" key="10">
    <source>
        <dbReference type="PIRSR" id="PIRSR605478-2"/>
    </source>
</evidence>
<accession>A0A1Z5J6J3</accession>
<keyword evidence="6 12" id="KW-0460">Magnesium</keyword>
<dbReference type="CDD" id="cd02012">
    <property type="entry name" value="TPP_TK"/>
    <property type="match status" value="1"/>
</dbReference>
<gene>
    <name evidence="15" type="ORF">FisN_19Lh077</name>
</gene>
<dbReference type="SMART" id="SM00861">
    <property type="entry name" value="Transket_pyr"/>
    <property type="match status" value="1"/>
</dbReference>
<dbReference type="InParanoid" id="A0A1Z5J6J3"/>
<evidence type="ECO:0000256" key="6">
    <source>
        <dbReference type="ARBA" id="ARBA00022842"/>
    </source>
</evidence>
<comment type="cofactor">
    <cofactor evidence="1">
        <name>Co(2+)</name>
        <dbReference type="ChEBI" id="CHEBI:48828"/>
    </cofactor>
</comment>
<dbReference type="GO" id="GO:0004802">
    <property type="term" value="F:transketolase activity"/>
    <property type="evidence" value="ECO:0007669"/>
    <property type="project" value="UniProtKB-EC"/>
</dbReference>
<feature type="binding site" evidence="12">
    <location>
        <position position="188"/>
    </location>
    <ligand>
        <name>Mg(2+)</name>
        <dbReference type="ChEBI" id="CHEBI:18420"/>
    </ligand>
</feature>
<dbReference type="GO" id="GO:0006098">
    <property type="term" value="P:pentose-phosphate shunt"/>
    <property type="evidence" value="ECO:0007669"/>
    <property type="project" value="TreeGrafter"/>
</dbReference>
<dbReference type="GO" id="GO:0046872">
    <property type="term" value="F:metal ion binding"/>
    <property type="evidence" value="ECO:0007669"/>
    <property type="project" value="UniProtKB-KW"/>
</dbReference>
<feature type="binding site" evidence="11">
    <location>
        <begin position="115"/>
        <end position="117"/>
    </location>
    <ligand>
        <name>thiamine diphosphate</name>
        <dbReference type="ChEBI" id="CHEBI:58937"/>
    </ligand>
</feature>
<feature type="binding site" evidence="12">
    <location>
        <position position="156"/>
    </location>
    <ligand>
        <name>Mg(2+)</name>
        <dbReference type="ChEBI" id="CHEBI:18420"/>
    </ligand>
</feature>
<feature type="domain" description="Transketolase-like pyrimidine-binding" evidence="14">
    <location>
        <begin position="356"/>
        <end position="527"/>
    </location>
</feature>
<dbReference type="GO" id="GO:0005829">
    <property type="term" value="C:cytosol"/>
    <property type="evidence" value="ECO:0007669"/>
    <property type="project" value="TreeGrafter"/>
</dbReference>
<feature type="site" description="Important for catalytic activity" evidence="13">
    <location>
        <position position="263"/>
    </location>
</feature>
<reference evidence="15 16" key="1">
    <citation type="journal article" date="2015" name="Plant Cell">
        <title>Oil accumulation by the oleaginous diatom Fistulifera solaris as revealed by the genome and transcriptome.</title>
        <authorList>
            <person name="Tanaka T."/>
            <person name="Maeda Y."/>
            <person name="Veluchamy A."/>
            <person name="Tanaka M."/>
            <person name="Abida H."/>
            <person name="Marechal E."/>
            <person name="Bowler C."/>
            <person name="Muto M."/>
            <person name="Sunaga Y."/>
            <person name="Tanaka M."/>
            <person name="Yoshino T."/>
            <person name="Taniguchi T."/>
            <person name="Fukuda Y."/>
            <person name="Nemoto M."/>
            <person name="Matsumoto M."/>
            <person name="Wong P.S."/>
            <person name="Aburatani S."/>
            <person name="Fujibuchi W."/>
        </authorList>
    </citation>
    <scope>NUCLEOTIDE SEQUENCE [LARGE SCALE GENOMIC DNA]</scope>
    <source>
        <strain evidence="15 16">JPCC DA0580</strain>
    </source>
</reference>
<feature type="binding site" evidence="11">
    <location>
        <position position="186"/>
    </location>
    <ligand>
        <name>thiamine diphosphate</name>
        <dbReference type="ChEBI" id="CHEBI:58937"/>
    </ligand>
</feature>
<evidence type="ECO:0000256" key="8">
    <source>
        <dbReference type="ARBA" id="ARBA00049473"/>
    </source>
</evidence>
<evidence type="ECO:0000256" key="11">
    <source>
        <dbReference type="PIRSR" id="PIRSR605478-3"/>
    </source>
</evidence>
<feature type="binding site" evidence="10">
    <location>
        <position position="475"/>
    </location>
    <ligand>
        <name>substrate</name>
    </ligand>
</feature>
<dbReference type="Gene3D" id="3.40.50.920">
    <property type="match status" value="1"/>
</dbReference>
<dbReference type="Proteomes" id="UP000198406">
    <property type="component" value="Unassembled WGS sequence"/>
</dbReference>
<evidence type="ECO:0000256" key="4">
    <source>
        <dbReference type="ARBA" id="ARBA00022679"/>
    </source>
</evidence>
<dbReference type="InterPro" id="IPR005474">
    <property type="entry name" value="Transketolase_N"/>
</dbReference>
<dbReference type="NCBIfam" id="TIGR00232">
    <property type="entry name" value="tktlase_bact"/>
    <property type="match status" value="1"/>
</dbReference>
<dbReference type="Gene3D" id="3.40.50.970">
    <property type="match status" value="2"/>
</dbReference>
<dbReference type="InterPro" id="IPR055152">
    <property type="entry name" value="Transketolase-like_C_2"/>
</dbReference>
<dbReference type="Pfam" id="PF02779">
    <property type="entry name" value="Transket_pyr"/>
    <property type="match status" value="1"/>
</dbReference>